<feature type="region of interest" description="Disordered" evidence="1">
    <location>
        <begin position="160"/>
        <end position="187"/>
    </location>
</feature>
<dbReference type="AlphaFoldDB" id="A0AAD5S0P5"/>
<name>A0AAD5S0P5_9PEZI</name>
<protein>
    <submittedName>
        <fullName evidence="2">Uncharacterized protein</fullName>
    </submittedName>
</protein>
<evidence type="ECO:0000313" key="2">
    <source>
        <dbReference type="EMBL" id="KAJ2907403.1"/>
    </source>
</evidence>
<evidence type="ECO:0000256" key="1">
    <source>
        <dbReference type="SAM" id="MobiDB-lite"/>
    </source>
</evidence>
<reference evidence="2" key="1">
    <citation type="submission" date="2022-07" db="EMBL/GenBank/DDBJ databases">
        <title>Draft genome sequence of Zalerion maritima ATCC 34329, a (micro)plastics degrading marine fungus.</title>
        <authorList>
            <person name="Paco A."/>
            <person name="Goncalves M.F.M."/>
            <person name="Rocha-Santos T.A.P."/>
            <person name="Alves A."/>
        </authorList>
    </citation>
    <scope>NUCLEOTIDE SEQUENCE</scope>
    <source>
        <strain evidence="2">ATCC 34329</strain>
    </source>
</reference>
<accession>A0AAD5S0P5</accession>
<sequence>MDPYDQLESLQYQAHSAKPQTTDRQRGIYPISLKARARSYELERLVIVPPLFKFSTPSSNTLFDPSQPLPRLLLLVLRRLLLPSPTLTPEPPSRHALGDREGLWLLRLSPDQRNRVPEPEPEKDPDPDPPRDMKHLTLGEQLLLLIPAEVLRDTETDVGRSGDVDLFRRRPRNPADSPEGREGCWRL</sequence>
<organism evidence="2 3">
    <name type="scientific">Zalerion maritima</name>
    <dbReference type="NCBI Taxonomy" id="339359"/>
    <lineage>
        <taxon>Eukaryota</taxon>
        <taxon>Fungi</taxon>
        <taxon>Dikarya</taxon>
        <taxon>Ascomycota</taxon>
        <taxon>Pezizomycotina</taxon>
        <taxon>Sordariomycetes</taxon>
        <taxon>Lulworthiomycetidae</taxon>
        <taxon>Lulworthiales</taxon>
        <taxon>Lulworthiaceae</taxon>
        <taxon>Zalerion</taxon>
    </lineage>
</organism>
<feature type="region of interest" description="Disordered" evidence="1">
    <location>
        <begin position="109"/>
        <end position="134"/>
    </location>
</feature>
<evidence type="ECO:0000313" key="3">
    <source>
        <dbReference type="Proteomes" id="UP001201980"/>
    </source>
</evidence>
<keyword evidence="3" id="KW-1185">Reference proteome</keyword>
<dbReference type="Proteomes" id="UP001201980">
    <property type="component" value="Unassembled WGS sequence"/>
</dbReference>
<feature type="compositionally biased region" description="Basic and acidic residues" evidence="1">
    <location>
        <begin position="110"/>
        <end position="134"/>
    </location>
</feature>
<comment type="caution">
    <text evidence="2">The sequence shown here is derived from an EMBL/GenBank/DDBJ whole genome shotgun (WGS) entry which is preliminary data.</text>
</comment>
<feature type="compositionally biased region" description="Basic and acidic residues" evidence="1">
    <location>
        <begin position="178"/>
        <end position="187"/>
    </location>
</feature>
<gene>
    <name evidence="2" type="ORF">MKZ38_003260</name>
</gene>
<dbReference type="EMBL" id="JAKWBI020000001">
    <property type="protein sequence ID" value="KAJ2907403.1"/>
    <property type="molecule type" value="Genomic_DNA"/>
</dbReference>
<proteinExistence type="predicted"/>